<evidence type="ECO:0000256" key="2">
    <source>
        <dbReference type="ARBA" id="ARBA00022737"/>
    </source>
</evidence>
<reference evidence="6 7" key="1">
    <citation type="submission" date="2019-10" db="EMBL/GenBank/DDBJ databases">
        <authorList>
            <person name="Palmer J.M."/>
        </authorList>
    </citation>
    <scope>NUCLEOTIDE SEQUENCE [LARGE SCALE GENOMIC DNA]</scope>
    <source>
        <strain evidence="6 7">TWF696</strain>
    </source>
</reference>
<dbReference type="InterPro" id="IPR050230">
    <property type="entry name" value="CALM/Myosin/TropC-like"/>
</dbReference>
<comment type="caution">
    <text evidence="6">The sequence shown here is derived from an EMBL/GenBank/DDBJ whole genome shotgun (WGS) entry which is preliminary data.</text>
</comment>
<sequence length="178" mass="19943">MPPKKRAGAPPPKKKAKVKLAQNLSLSTEEAEEVRTAFEYFTDPDGLGDDVIRTRDLKKAFSALGFSLSASEVRDIIETVDPENEGMVTYELFLEVAAMKIRDRDKQAEVDKAFQLFTGGDDEGPITLQHLRKVATMLGEDVDDKTLRDMLWEASSSSDRTLVNKRDFEDVMKRAGML</sequence>
<dbReference type="AlphaFoldDB" id="A0AAV9UWJ4"/>
<dbReference type="PANTHER" id="PTHR23048">
    <property type="entry name" value="MYOSIN LIGHT CHAIN 1, 3"/>
    <property type="match status" value="1"/>
</dbReference>
<feature type="region of interest" description="Disordered" evidence="4">
    <location>
        <begin position="1"/>
        <end position="22"/>
    </location>
</feature>
<feature type="compositionally biased region" description="Basic residues" evidence="4">
    <location>
        <begin position="1"/>
        <end position="18"/>
    </location>
</feature>
<evidence type="ECO:0000313" key="6">
    <source>
        <dbReference type="EMBL" id="KAK6350093.1"/>
    </source>
</evidence>
<dbReference type="SUPFAM" id="SSF47473">
    <property type="entry name" value="EF-hand"/>
    <property type="match status" value="1"/>
</dbReference>
<evidence type="ECO:0000256" key="1">
    <source>
        <dbReference type="ARBA" id="ARBA00020786"/>
    </source>
</evidence>
<evidence type="ECO:0000313" key="7">
    <source>
        <dbReference type="Proteomes" id="UP001375240"/>
    </source>
</evidence>
<evidence type="ECO:0000256" key="3">
    <source>
        <dbReference type="ARBA" id="ARBA00022837"/>
    </source>
</evidence>
<evidence type="ECO:0000259" key="5">
    <source>
        <dbReference type="Pfam" id="PF13833"/>
    </source>
</evidence>
<dbReference type="Proteomes" id="UP001375240">
    <property type="component" value="Unassembled WGS sequence"/>
</dbReference>
<dbReference type="GO" id="GO:0016460">
    <property type="term" value="C:myosin II complex"/>
    <property type="evidence" value="ECO:0007669"/>
    <property type="project" value="TreeGrafter"/>
</dbReference>
<keyword evidence="3" id="KW-0106">Calcium</keyword>
<dbReference type="Gene3D" id="1.10.238.10">
    <property type="entry name" value="EF-hand"/>
    <property type="match status" value="2"/>
</dbReference>
<protein>
    <recommendedName>
        <fullName evidence="1">Calmodulin</fullName>
    </recommendedName>
</protein>
<dbReference type="InterPro" id="IPR002048">
    <property type="entry name" value="EF_hand_dom"/>
</dbReference>
<gene>
    <name evidence="6" type="ORF">TWF696_006340</name>
</gene>
<dbReference type="InterPro" id="IPR011992">
    <property type="entry name" value="EF-hand-dom_pair"/>
</dbReference>
<keyword evidence="2" id="KW-0677">Repeat</keyword>
<proteinExistence type="predicted"/>
<dbReference type="EMBL" id="JAVHNQ010000004">
    <property type="protein sequence ID" value="KAK6350093.1"/>
    <property type="molecule type" value="Genomic_DNA"/>
</dbReference>
<dbReference type="Pfam" id="PF13833">
    <property type="entry name" value="EF-hand_8"/>
    <property type="match status" value="1"/>
</dbReference>
<dbReference type="GO" id="GO:0005509">
    <property type="term" value="F:calcium ion binding"/>
    <property type="evidence" value="ECO:0007669"/>
    <property type="project" value="InterPro"/>
</dbReference>
<feature type="domain" description="EF-hand" evidence="5">
    <location>
        <begin position="49"/>
        <end position="97"/>
    </location>
</feature>
<evidence type="ECO:0000256" key="4">
    <source>
        <dbReference type="SAM" id="MobiDB-lite"/>
    </source>
</evidence>
<name>A0AAV9UWJ4_9PEZI</name>
<accession>A0AAV9UWJ4</accession>
<keyword evidence="7" id="KW-1185">Reference proteome</keyword>
<dbReference type="FunFam" id="1.10.238.10:FF:000001">
    <property type="entry name" value="Calmodulin 1"/>
    <property type="match status" value="1"/>
</dbReference>
<dbReference type="PANTHER" id="PTHR23048:SF59">
    <property type="entry name" value="EF-HAND SUPERFAMILY PROTEIN"/>
    <property type="match status" value="1"/>
</dbReference>
<organism evidence="6 7">
    <name type="scientific">Orbilia brochopaga</name>
    <dbReference type="NCBI Taxonomy" id="3140254"/>
    <lineage>
        <taxon>Eukaryota</taxon>
        <taxon>Fungi</taxon>
        <taxon>Dikarya</taxon>
        <taxon>Ascomycota</taxon>
        <taxon>Pezizomycotina</taxon>
        <taxon>Orbiliomycetes</taxon>
        <taxon>Orbiliales</taxon>
        <taxon>Orbiliaceae</taxon>
        <taxon>Orbilia</taxon>
    </lineage>
</organism>